<evidence type="ECO:0000313" key="1">
    <source>
        <dbReference type="EMBL" id="TEY63298.1"/>
    </source>
</evidence>
<organism evidence="1 2">
    <name type="scientific">Botryotinia calthae</name>
    <dbReference type="NCBI Taxonomy" id="38488"/>
    <lineage>
        <taxon>Eukaryota</taxon>
        <taxon>Fungi</taxon>
        <taxon>Dikarya</taxon>
        <taxon>Ascomycota</taxon>
        <taxon>Pezizomycotina</taxon>
        <taxon>Leotiomycetes</taxon>
        <taxon>Helotiales</taxon>
        <taxon>Sclerotiniaceae</taxon>
        <taxon>Botryotinia</taxon>
    </lineage>
</organism>
<dbReference type="Proteomes" id="UP000297299">
    <property type="component" value="Unassembled WGS sequence"/>
</dbReference>
<protein>
    <submittedName>
        <fullName evidence="1">Uncharacterized protein</fullName>
    </submittedName>
</protein>
<evidence type="ECO:0000313" key="2">
    <source>
        <dbReference type="Proteomes" id="UP000297299"/>
    </source>
</evidence>
<reference evidence="1 2" key="1">
    <citation type="submission" date="2017-11" db="EMBL/GenBank/DDBJ databases">
        <title>Comparative genomics of Botrytis spp.</title>
        <authorList>
            <person name="Valero-Jimenez C.A."/>
            <person name="Tapia P."/>
            <person name="Veloso J."/>
            <person name="Silva-Moreno E."/>
            <person name="Staats M."/>
            <person name="Valdes J.H."/>
            <person name="Van Kan J.A.L."/>
        </authorList>
    </citation>
    <scope>NUCLEOTIDE SEQUENCE [LARGE SCALE GENOMIC DNA]</scope>
    <source>
        <strain evidence="1 2">MUCL2830</strain>
    </source>
</reference>
<accession>A0A4Y8D1Y1</accession>
<dbReference type="AlphaFoldDB" id="A0A4Y8D1Y1"/>
<dbReference type="EMBL" id="PHWZ01000156">
    <property type="protein sequence ID" value="TEY63298.1"/>
    <property type="molecule type" value="Genomic_DNA"/>
</dbReference>
<proteinExistence type="predicted"/>
<keyword evidence="2" id="KW-1185">Reference proteome</keyword>
<name>A0A4Y8D1Y1_9HELO</name>
<gene>
    <name evidence="1" type="ORF">BOTCAL_0156g00060</name>
</gene>
<comment type="caution">
    <text evidence="1">The sequence shown here is derived from an EMBL/GenBank/DDBJ whole genome shotgun (WGS) entry which is preliminary data.</text>
</comment>
<sequence>MALLRQRAISRTAVPFFLLYGQIRSDCLGFSCSLEQEELWEDSNGFKPDAEGPEDFRGGIGVGVDESEGKGATKKILHAECVEIGVVAGGAQEQELEGGVVEGIGEGPEEIEVAGDVDEKVESLRFEGYAGAGLEGVRWLVGCRGEGVGNGHLSGAFYGAESELKEDGRNPLKAQWISSWTSMCEGIWGISYPGFEKDS</sequence>